<dbReference type="EMBL" id="KZ293644">
    <property type="protein sequence ID" value="PBL03429.1"/>
    <property type="molecule type" value="Genomic_DNA"/>
</dbReference>
<proteinExistence type="predicted"/>
<evidence type="ECO:0000313" key="1">
    <source>
        <dbReference type="EMBL" id="PBL03429.1"/>
    </source>
</evidence>
<organism evidence="1 2">
    <name type="scientific">Armillaria gallica</name>
    <name type="common">Bulbous honey fungus</name>
    <name type="synonym">Armillaria bulbosa</name>
    <dbReference type="NCBI Taxonomy" id="47427"/>
    <lineage>
        <taxon>Eukaryota</taxon>
        <taxon>Fungi</taxon>
        <taxon>Dikarya</taxon>
        <taxon>Basidiomycota</taxon>
        <taxon>Agaricomycotina</taxon>
        <taxon>Agaricomycetes</taxon>
        <taxon>Agaricomycetidae</taxon>
        <taxon>Agaricales</taxon>
        <taxon>Marasmiineae</taxon>
        <taxon>Physalacriaceae</taxon>
        <taxon>Armillaria</taxon>
    </lineage>
</organism>
<keyword evidence="2" id="KW-1185">Reference proteome</keyword>
<accession>A0A2H3EL85</accession>
<evidence type="ECO:0000313" key="2">
    <source>
        <dbReference type="Proteomes" id="UP000217790"/>
    </source>
</evidence>
<gene>
    <name evidence="1" type="ORF">ARMGADRAFT_16146</name>
</gene>
<reference evidence="2" key="1">
    <citation type="journal article" date="2017" name="Nat. Ecol. Evol.">
        <title>Genome expansion and lineage-specific genetic innovations in the forest pathogenic fungi Armillaria.</title>
        <authorList>
            <person name="Sipos G."/>
            <person name="Prasanna A.N."/>
            <person name="Walter M.C."/>
            <person name="O'Connor E."/>
            <person name="Balint B."/>
            <person name="Krizsan K."/>
            <person name="Kiss B."/>
            <person name="Hess J."/>
            <person name="Varga T."/>
            <person name="Slot J."/>
            <person name="Riley R."/>
            <person name="Boka B."/>
            <person name="Rigling D."/>
            <person name="Barry K."/>
            <person name="Lee J."/>
            <person name="Mihaltcheva S."/>
            <person name="LaButti K."/>
            <person name="Lipzen A."/>
            <person name="Waldron R."/>
            <person name="Moloney N.M."/>
            <person name="Sperisen C."/>
            <person name="Kredics L."/>
            <person name="Vagvoelgyi C."/>
            <person name="Patrignani A."/>
            <person name="Fitzpatrick D."/>
            <person name="Nagy I."/>
            <person name="Doyle S."/>
            <person name="Anderson J.B."/>
            <person name="Grigoriev I.V."/>
            <person name="Gueldener U."/>
            <person name="Muensterkoetter M."/>
            <person name="Nagy L.G."/>
        </authorList>
    </citation>
    <scope>NUCLEOTIDE SEQUENCE [LARGE SCALE GENOMIC DNA]</scope>
    <source>
        <strain evidence="2">Ar21-2</strain>
    </source>
</reference>
<dbReference type="Proteomes" id="UP000217790">
    <property type="component" value="Unassembled WGS sequence"/>
</dbReference>
<dbReference type="AlphaFoldDB" id="A0A2H3EL85"/>
<dbReference type="InParanoid" id="A0A2H3EL85"/>
<sequence length="74" mass="8230">MPRCLGFTGRALLFRSIVAPLVFVGNNPISSLPLFLLSWVTFNLAKLCHLAPITTDKPSVCLRLSVEYAPEHIY</sequence>
<name>A0A2H3EL85_ARMGA</name>
<protein>
    <submittedName>
        <fullName evidence="1">Uncharacterized protein</fullName>
    </submittedName>
</protein>